<dbReference type="AlphaFoldDB" id="A0A183IB52"/>
<feature type="chain" id="PRO_5043139909" description="Endoplasmic reticulum-Golgi intermediate compartment protein 3" evidence="8">
    <location>
        <begin position="23"/>
        <end position="219"/>
    </location>
</feature>
<dbReference type="GO" id="GO:0006888">
    <property type="term" value="P:endoplasmic reticulum to Golgi vesicle-mediated transport"/>
    <property type="evidence" value="ECO:0007669"/>
    <property type="project" value="TreeGrafter"/>
</dbReference>
<feature type="signal peptide" evidence="8">
    <location>
        <begin position="1"/>
        <end position="22"/>
    </location>
</feature>
<dbReference type="GO" id="GO:0000139">
    <property type="term" value="C:Golgi membrane"/>
    <property type="evidence" value="ECO:0007669"/>
    <property type="project" value="TreeGrafter"/>
</dbReference>
<dbReference type="PANTHER" id="PTHR10984:SF25">
    <property type="entry name" value="ENDOPLASMIC RETICULUM-GOLGI INTERMEDIATE COMPARTMENT PROTEIN 3"/>
    <property type="match status" value="1"/>
</dbReference>
<evidence type="ECO:0000256" key="8">
    <source>
        <dbReference type="SAM" id="SignalP"/>
    </source>
</evidence>
<comment type="similarity">
    <text evidence="3">Belongs to the ERGIC family.</text>
</comment>
<evidence type="ECO:0000256" key="1">
    <source>
        <dbReference type="ARBA" id="ARBA00004257"/>
    </source>
</evidence>
<evidence type="ECO:0000256" key="2">
    <source>
        <dbReference type="ARBA" id="ARBA00004457"/>
    </source>
</evidence>
<keyword evidence="12" id="KW-1185">Reference proteome</keyword>
<keyword evidence="5" id="KW-1133">Transmembrane helix</keyword>
<comment type="subcellular location">
    <subcellularLocation>
        <location evidence="2">Endoplasmic reticulum-Golgi intermediate compartment membrane</location>
        <topology evidence="2">Multi-pass membrane protein</topology>
    </subcellularLocation>
    <subcellularLocation>
        <location evidence="1">Golgi apparatus</location>
        <location evidence="1">cis-Golgi network membrane</location>
        <topology evidence="1">Multi-pass membrane protein</topology>
    </subcellularLocation>
</comment>
<feature type="domain" description="Endoplasmic reticulum vesicle transporter N-terminal" evidence="10">
    <location>
        <begin position="4"/>
        <end position="72"/>
    </location>
</feature>
<dbReference type="OrthoDB" id="270930at2759"/>
<evidence type="ECO:0000313" key="11">
    <source>
        <dbReference type="EMBL" id="VDO92341.1"/>
    </source>
</evidence>
<keyword evidence="8" id="KW-0732">Signal</keyword>
<dbReference type="InterPro" id="IPR039542">
    <property type="entry name" value="Erv_N"/>
</dbReference>
<evidence type="ECO:0000259" key="10">
    <source>
        <dbReference type="Pfam" id="PF13850"/>
    </source>
</evidence>
<organism evidence="13">
    <name type="scientific">Soboliphyme baturini</name>
    <dbReference type="NCBI Taxonomy" id="241478"/>
    <lineage>
        <taxon>Eukaryota</taxon>
        <taxon>Metazoa</taxon>
        <taxon>Ecdysozoa</taxon>
        <taxon>Nematoda</taxon>
        <taxon>Enoplea</taxon>
        <taxon>Dorylaimia</taxon>
        <taxon>Dioctophymatida</taxon>
        <taxon>Dioctophymatoidea</taxon>
        <taxon>Soboliphymatidae</taxon>
        <taxon>Soboliphyme</taxon>
    </lineage>
</organism>
<dbReference type="WBParaSite" id="SBAD_0000086901-mRNA-1">
    <property type="protein sequence ID" value="SBAD_0000086901-mRNA-1"/>
    <property type="gene ID" value="SBAD_0000086901"/>
</dbReference>
<proteinExistence type="inferred from homology"/>
<evidence type="ECO:0000313" key="13">
    <source>
        <dbReference type="WBParaSite" id="SBAD_0000086901-mRNA-1"/>
    </source>
</evidence>
<evidence type="ECO:0000259" key="9">
    <source>
        <dbReference type="Pfam" id="PF07970"/>
    </source>
</evidence>
<evidence type="ECO:0000256" key="3">
    <source>
        <dbReference type="ARBA" id="ARBA00005648"/>
    </source>
</evidence>
<reference evidence="11 12" key="2">
    <citation type="submission" date="2018-11" db="EMBL/GenBank/DDBJ databases">
        <authorList>
            <consortium name="Pathogen Informatics"/>
        </authorList>
    </citation>
    <scope>NUCLEOTIDE SEQUENCE [LARGE SCALE GENOMIC DNA]</scope>
</reference>
<dbReference type="InterPro" id="IPR045888">
    <property type="entry name" value="Erv"/>
</dbReference>
<reference evidence="13" key="1">
    <citation type="submission" date="2016-06" db="UniProtKB">
        <authorList>
            <consortium name="WormBaseParasite"/>
        </authorList>
    </citation>
    <scope>IDENTIFICATION</scope>
</reference>
<evidence type="ECO:0000256" key="5">
    <source>
        <dbReference type="ARBA" id="ARBA00022989"/>
    </source>
</evidence>
<dbReference type="GO" id="GO:0006890">
    <property type="term" value="P:retrograde vesicle-mediated transport, Golgi to endoplasmic reticulum"/>
    <property type="evidence" value="ECO:0007669"/>
    <property type="project" value="TreeGrafter"/>
</dbReference>
<gene>
    <name evidence="11" type="ORF">SBAD_LOCUS846</name>
</gene>
<dbReference type="Proteomes" id="UP000270296">
    <property type="component" value="Unassembled WGS sequence"/>
</dbReference>
<dbReference type="InterPro" id="IPR012936">
    <property type="entry name" value="Erv_C"/>
</dbReference>
<dbReference type="PANTHER" id="PTHR10984">
    <property type="entry name" value="ENDOPLASMIC RETICULUM-GOLGI INTERMEDIATE COMPARTMENT PROTEIN"/>
    <property type="match status" value="1"/>
</dbReference>
<dbReference type="GO" id="GO:0005789">
    <property type="term" value="C:endoplasmic reticulum membrane"/>
    <property type="evidence" value="ECO:0007669"/>
    <property type="project" value="TreeGrafter"/>
</dbReference>
<evidence type="ECO:0000256" key="7">
    <source>
        <dbReference type="ARBA" id="ARBA00040493"/>
    </source>
</evidence>
<dbReference type="GO" id="GO:0033116">
    <property type="term" value="C:endoplasmic reticulum-Golgi intermediate compartment membrane"/>
    <property type="evidence" value="ECO:0007669"/>
    <property type="project" value="UniProtKB-SubCell"/>
</dbReference>
<evidence type="ECO:0000256" key="6">
    <source>
        <dbReference type="ARBA" id="ARBA00023136"/>
    </source>
</evidence>
<dbReference type="Pfam" id="PF07970">
    <property type="entry name" value="COPIIcoated_ERV"/>
    <property type="match status" value="1"/>
</dbReference>
<evidence type="ECO:0000256" key="4">
    <source>
        <dbReference type="ARBA" id="ARBA00022692"/>
    </source>
</evidence>
<keyword evidence="6" id="KW-0472">Membrane</keyword>
<keyword evidence="4" id="KW-0812">Transmembrane</keyword>
<dbReference type="GO" id="GO:0030134">
    <property type="term" value="C:COPII-coated ER to Golgi transport vesicle"/>
    <property type="evidence" value="ECO:0007669"/>
    <property type="project" value="TreeGrafter"/>
</dbReference>
<dbReference type="Pfam" id="PF13850">
    <property type="entry name" value="ERGIC_N"/>
    <property type="match status" value="1"/>
</dbReference>
<protein>
    <recommendedName>
        <fullName evidence="7">Endoplasmic reticulum-Golgi intermediate compartment protein 3</fullName>
    </recommendedName>
</protein>
<accession>A0A183IB52</accession>
<sequence>MIFLVTLICILITSLWFVCELSEYLKVDIVEELFVDTSTSDAGLQTNFDIVFYTLPCAFISVDLMDISGKHQNDVVHNVWKKRLDKNGKALEDVPEKEGIQFSVVLFSYCHRSNTLCFLGEFRCCKTCEDVKRAYAIRGWAMIEIERVKQCRNDAWLGKLVAFKNEGCEVYGHVKMSKVALLTDPFLVTHVQHRFDPVKKAVSLCIKKVLFTMLYSKLT</sequence>
<evidence type="ECO:0000313" key="12">
    <source>
        <dbReference type="Proteomes" id="UP000270296"/>
    </source>
</evidence>
<dbReference type="EMBL" id="UZAM01006640">
    <property type="protein sequence ID" value="VDO92341.1"/>
    <property type="molecule type" value="Genomic_DNA"/>
</dbReference>
<name>A0A183IB52_9BILA</name>
<feature type="domain" description="Endoplasmic reticulum vesicle transporter C-terminal" evidence="9">
    <location>
        <begin position="123"/>
        <end position="180"/>
    </location>
</feature>